<dbReference type="SMART" id="SM00512">
    <property type="entry name" value="Skp1"/>
    <property type="match status" value="1"/>
</dbReference>
<dbReference type="InterPro" id="IPR016073">
    <property type="entry name" value="Skp1_comp_POZ"/>
</dbReference>
<evidence type="ECO:0000256" key="3">
    <source>
        <dbReference type="ARBA" id="ARBA00022786"/>
    </source>
</evidence>
<evidence type="ECO:0000256" key="1">
    <source>
        <dbReference type="ARBA" id="ARBA00004906"/>
    </source>
</evidence>
<dbReference type="PIRSF" id="PIRSF028729">
    <property type="entry name" value="E3_ubiquit_lig_SCF_Skp"/>
    <property type="match status" value="1"/>
</dbReference>
<dbReference type="Proteomes" id="UP000594263">
    <property type="component" value="Unplaced"/>
</dbReference>
<dbReference type="EnsemblPlants" id="Kaladp0006s0009.1.v1.1">
    <property type="protein sequence ID" value="Kaladp0006s0009.1.v1.1"/>
    <property type="gene ID" value="Kaladp0006s0009.v1.1"/>
</dbReference>
<sequence>MSTTTTTVKKIHLRSSDDQDFEVVEAAALWSQTIKNMIDDGYDNDIIPVPNIKGSVLAKVIEYCNKHHEAEAQAEPEAESSSSSTTPAPAVVDPKLKAWDAEFVDQDYPALFHLVMAANFLDIKDMLELTTQAVADKIKGKQPGEVREIFNIKNDFTPEEEEAIRSEHPWAYEED</sequence>
<evidence type="ECO:0000259" key="6">
    <source>
        <dbReference type="Pfam" id="PF01466"/>
    </source>
</evidence>
<comment type="pathway">
    <text evidence="1 4">Protein modification; protein ubiquitination.</text>
</comment>
<dbReference type="AlphaFoldDB" id="A0A7N0RAC0"/>
<dbReference type="Pfam" id="PF03931">
    <property type="entry name" value="Skp1_POZ"/>
    <property type="match status" value="1"/>
</dbReference>
<dbReference type="GO" id="GO:0009867">
    <property type="term" value="P:jasmonic acid mediated signaling pathway"/>
    <property type="evidence" value="ECO:0007669"/>
    <property type="project" value="UniProtKB-ARBA"/>
</dbReference>
<dbReference type="InterPro" id="IPR011333">
    <property type="entry name" value="SKP1/BTB/POZ_sf"/>
</dbReference>
<name>A0A7N0RAC0_KALFE</name>
<comment type="subunit">
    <text evidence="4">Part of a SCF (SKP1-cullin-F-box) protein ligase complex.</text>
</comment>
<dbReference type="InterPro" id="IPR036296">
    <property type="entry name" value="SKP1-like_dim_sf"/>
</dbReference>
<dbReference type="PANTHER" id="PTHR11165">
    <property type="entry name" value="SKP1"/>
    <property type="match status" value="1"/>
</dbReference>
<dbReference type="OMA" id="RETKWFD"/>
<organism evidence="8 9">
    <name type="scientific">Kalanchoe fedtschenkoi</name>
    <name type="common">Lavender scallops</name>
    <name type="synonym">South American air plant</name>
    <dbReference type="NCBI Taxonomy" id="63787"/>
    <lineage>
        <taxon>Eukaryota</taxon>
        <taxon>Viridiplantae</taxon>
        <taxon>Streptophyta</taxon>
        <taxon>Embryophyta</taxon>
        <taxon>Tracheophyta</taxon>
        <taxon>Spermatophyta</taxon>
        <taxon>Magnoliopsida</taxon>
        <taxon>eudicotyledons</taxon>
        <taxon>Gunneridae</taxon>
        <taxon>Pentapetalae</taxon>
        <taxon>Saxifragales</taxon>
        <taxon>Crassulaceae</taxon>
        <taxon>Kalanchoe</taxon>
    </lineage>
</organism>
<evidence type="ECO:0000256" key="2">
    <source>
        <dbReference type="ARBA" id="ARBA00009993"/>
    </source>
</evidence>
<proteinExistence type="inferred from homology"/>
<dbReference type="InterPro" id="IPR001232">
    <property type="entry name" value="SKP1-like"/>
</dbReference>
<dbReference type="Pfam" id="PF01466">
    <property type="entry name" value="Skp1"/>
    <property type="match status" value="1"/>
</dbReference>
<feature type="compositionally biased region" description="Low complexity" evidence="5">
    <location>
        <begin position="79"/>
        <end position="89"/>
    </location>
</feature>
<evidence type="ECO:0000259" key="7">
    <source>
        <dbReference type="Pfam" id="PF03931"/>
    </source>
</evidence>
<dbReference type="InterPro" id="IPR016072">
    <property type="entry name" value="Skp1_comp_dimer"/>
</dbReference>
<reference evidence="8" key="1">
    <citation type="submission" date="2021-01" db="UniProtKB">
        <authorList>
            <consortium name="EnsemblPlants"/>
        </authorList>
    </citation>
    <scope>IDENTIFICATION</scope>
</reference>
<dbReference type="CDD" id="cd18322">
    <property type="entry name" value="BTB_POZ_SKP1"/>
    <property type="match status" value="1"/>
</dbReference>
<dbReference type="Gene3D" id="3.30.710.10">
    <property type="entry name" value="Potassium Channel Kv1.1, Chain A"/>
    <property type="match status" value="1"/>
</dbReference>
<dbReference type="FunFam" id="3.30.710.10:FF:000026">
    <property type="entry name" value="E3 ubiquitin ligase complex SCF subunit"/>
    <property type="match status" value="1"/>
</dbReference>
<protein>
    <recommendedName>
        <fullName evidence="4">SKP1-like protein</fullName>
    </recommendedName>
</protein>
<feature type="region of interest" description="Disordered" evidence="5">
    <location>
        <begin position="70"/>
        <end position="89"/>
    </location>
</feature>
<comment type="similarity">
    <text evidence="2 4">Belongs to the SKP1 family.</text>
</comment>
<keyword evidence="3 4" id="KW-0833">Ubl conjugation pathway</keyword>
<evidence type="ECO:0000256" key="5">
    <source>
        <dbReference type="SAM" id="MobiDB-lite"/>
    </source>
</evidence>
<accession>A0A7N0RAC0</accession>
<dbReference type="InterPro" id="IPR016897">
    <property type="entry name" value="SKP1"/>
</dbReference>
<feature type="domain" description="SKP1 component POZ" evidence="7">
    <location>
        <begin position="9"/>
        <end position="69"/>
    </location>
</feature>
<evidence type="ECO:0000313" key="9">
    <source>
        <dbReference type="Proteomes" id="UP000594263"/>
    </source>
</evidence>
<comment type="function">
    <text evidence="4">Involved in ubiquitination and subsequent proteasomal degradation of target proteins. Together with CUL1, RBX1 and a F-box protein, it forms a SCF E3 ubiquitin ligase complex. The functional specificity of this complex depends on the type of F-box protein. In the SCF complex, it serves as an adapter that links the F-box protein to CUL1.</text>
</comment>
<dbReference type="GO" id="GO:0006511">
    <property type="term" value="P:ubiquitin-dependent protein catabolic process"/>
    <property type="evidence" value="ECO:0007669"/>
    <property type="project" value="InterPro"/>
</dbReference>
<dbReference type="GO" id="GO:0016567">
    <property type="term" value="P:protein ubiquitination"/>
    <property type="evidence" value="ECO:0007669"/>
    <property type="project" value="UniProtKB-UniRule"/>
</dbReference>
<keyword evidence="9" id="KW-1185">Reference proteome</keyword>
<dbReference type="Gramene" id="Kaladp0006s0009.1.v1.1">
    <property type="protein sequence ID" value="Kaladp0006s0009.1.v1.1"/>
    <property type="gene ID" value="Kaladp0006s0009.v1.1"/>
</dbReference>
<feature type="domain" description="SKP1 component dimerisation" evidence="6">
    <location>
        <begin position="124"/>
        <end position="171"/>
    </location>
</feature>
<dbReference type="SUPFAM" id="SSF81382">
    <property type="entry name" value="Skp1 dimerisation domain-like"/>
    <property type="match status" value="1"/>
</dbReference>
<dbReference type="SUPFAM" id="SSF54695">
    <property type="entry name" value="POZ domain"/>
    <property type="match status" value="1"/>
</dbReference>
<evidence type="ECO:0000256" key="4">
    <source>
        <dbReference type="PIRNR" id="PIRNR028729"/>
    </source>
</evidence>
<dbReference type="UniPathway" id="UPA00143"/>
<evidence type="ECO:0000313" key="8">
    <source>
        <dbReference type="EnsemblPlants" id="Kaladp0006s0009.1.v1.1"/>
    </source>
</evidence>